<evidence type="ECO:0000256" key="8">
    <source>
        <dbReference type="ARBA" id="ARBA00059330"/>
    </source>
</evidence>
<dbReference type="PANTHER" id="PTHR10502:SF102">
    <property type="entry name" value="ANNEXIN B11"/>
    <property type="match status" value="1"/>
</dbReference>
<dbReference type="GO" id="GO:0005737">
    <property type="term" value="C:cytoplasm"/>
    <property type="evidence" value="ECO:0007669"/>
    <property type="project" value="TreeGrafter"/>
</dbReference>
<dbReference type="GO" id="GO:0043657">
    <property type="term" value="C:host cell"/>
    <property type="evidence" value="ECO:0007669"/>
    <property type="project" value="UniProtKB-SubCell"/>
</dbReference>
<dbReference type="Pfam" id="PF00191">
    <property type="entry name" value="Annexin"/>
    <property type="match status" value="2"/>
</dbReference>
<evidence type="ECO:0000313" key="13">
    <source>
        <dbReference type="WBParaSite" id="SCUD_0001196801-mRNA-1"/>
    </source>
</evidence>
<accession>A0A183KAD5</accession>
<evidence type="ECO:0000256" key="6">
    <source>
        <dbReference type="ARBA" id="ARBA00023216"/>
    </source>
</evidence>
<dbReference type="STRING" id="6186.A0A183KAD5"/>
<dbReference type="SMART" id="SM00335">
    <property type="entry name" value="ANX"/>
    <property type="match status" value="2"/>
</dbReference>
<dbReference type="GO" id="GO:0012506">
    <property type="term" value="C:vesicle membrane"/>
    <property type="evidence" value="ECO:0007669"/>
    <property type="project" value="TreeGrafter"/>
</dbReference>
<evidence type="ECO:0000313" key="12">
    <source>
        <dbReference type="Proteomes" id="UP000279833"/>
    </source>
</evidence>
<keyword evidence="7" id="KW-0111">Calcium/phospholipid-binding</keyword>
<evidence type="ECO:0000256" key="7">
    <source>
        <dbReference type="ARBA" id="ARBA00023302"/>
    </source>
</evidence>
<evidence type="ECO:0000256" key="4">
    <source>
        <dbReference type="ARBA" id="ARBA00022737"/>
    </source>
</evidence>
<dbReference type="GO" id="GO:0005886">
    <property type="term" value="C:plasma membrane"/>
    <property type="evidence" value="ECO:0007669"/>
    <property type="project" value="TreeGrafter"/>
</dbReference>
<dbReference type="InterPro" id="IPR018502">
    <property type="entry name" value="Annexin_repeat"/>
</dbReference>
<dbReference type="GO" id="GO:0001786">
    <property type="term" value="F:phosphatidylserine binding"/>
    <property type="evidence" value="ECO:0007669"/>
    <property type="project" value="TreeGrafter"/>
</dbReference>
<evidence type="ECO:0000256" key="5">
    <source>
        <dbReference type="ARBA" id="ARBA00022837"/>
    </source>
</evidence>
<dbReference type="PANTHER" id="PTHR10502">
    <property type="entry name" value="ANNEXIN"/>
    <property type="match status" value="1"/>
</dbReference>
<dbReference type="AlphaFoldDB" id="A0A183KAD5"/>
<proteinExistence type="inferred from homology"/>
<dbReference type="InterPro" id="IPR037104">
    <property type="entry name" value="Annexin_sf"/>
</dbReference>
<dbReference type="InterPro" id="IPR018252">
    <property type="entry name" value="Annexin_repeat_CS"/>
</dbReference>
<evidence type="ECO:0000313" key="11">
    <source>
        <dbReference type="EMBL" id="VDP46858.1"/>
    </source>
</evidence>
<comment type="subcellular location">
    <subcellularLocation>
        <location evidence="1">Host cell</location>
    </subcellularLocation>
    <subcellularLocation>
        <location evidence="2">Secreted</location>
        <location evidence="2">Extracellular exosome</location>
    </subcellularLocation>
    <subcellularLocation>
        <location evidence="9">Tegument</location>
    </subcellularLocation>
</comment>
<comment type="similarity">
    <text evidence="3">Belongs to the annexin family.</text>
</comment>
<dbReference type="GO" id="GO:0005544">
    <property type="term" value="F:calcium-dependent phospholipid binding"/>
    <property type="evidence" value="ECO:0007669"/>
    <property type="project" value="UniProtKB-KW"/>
</dbReference>
<dbReference type="GO" id="GO:0005509">
    <property type="term" value="F:calcium ion binding"/>
    <property type="evidence" value="ECO:0007669"/>
    <property type="project" value="InterPro"/>
</dbReference>
<dbReference type="GO" id="GO:0005576">
    <property type="term" value="C:extracellular region"/>
    <property type="evidence" value="ECO:0007669"/>
    <property type="project" value="UniProtKB-SubCell"/>
</dbReference>
<gene>
    <name evidence="11" type="ORF">SCUD_LOCUS11971</name>
</gene>
<organism evidence="13">
    <name type="scientific">Schistosoma curassoni</name>
    <dbReference type="NCBI Taxonomy" id="6186"/>
    <lineage>
        <taxon>Eukaryota</taxon>
        <taxon>Metazoa</taxon>
        <taxon>Spiralia</taxon>
        <taxon>Lophotrochozoa</taxon>
        <taxon>Platyhelminthes</taxon>
        <taxon>Trematoda</taxon>
        <taxon>Digenea</taxon>
        <taxon>Strigeidida</taxon>
        <taxon>Schistosomatoidea</taxon>
        <taxon>Schistosomatidae</taxon>
        <taxon>Schistosoma</taxon>
    </lineage>
</organism>
<dbReference type="PROSITE" id="PS51897">
    <property type="entry name" value="ANNEXIN_2"/>
    <property type="match status" value="2"/>
</dbReference>
<evidence type="ECO:0000256" key="10">
    <source>
        <dbReference type="ARBA" id="ARBA00077076"/>
    </source>
</evidence>
<reference evidence="11 12" key="2">
    <citation type="submission" date="2018-11" db="EMBL/GenBank/DDBJ databases">
        <authorList>
            <consortium name="Pathogen Informatics"/>
        </authorList>
    </citation>
    <scope>NUCLEOTIDE SEQUENCE [LARGE SCALE GENOMIC DNA]</scope>
    <source>
        <strain evidence="11">Dakar</strain>
        <strain evidence="12">Dakar, Senegal</strain>
    </source>
</reference>
<dbReference type="GO" id="GO:0005634">
    <property type="term" value="C:nucleus"/>
    <property type="evidence" value="ECO:0007669"/>
    <property type="project" value="TreeGrafter"/>
</dbReference>
<comment type="function">
    <text evidence="8">Involved in reproduction of the worm. Involved in host-parasite interaction. Delivered into the host cell by means of parasite exosomes. Binds to acidic phospholipid membranes in a calcium-dependent manner in vitro. Causes aggregation of liposomes in the presence of calcium, but not in its absence. Likely to promote membrane fusion. May provide structural integrity within the tegument.</text>
</comment>
<dbReference type="EMBL" id="UZAK01034773">
    <property type="protein sequence ID" value="VDP46858.1"/>
    <property type="molecule type" value="Genomic_DNA"/>
</dbReference>
<sequence length="212" mass="23951">FPNRDLENDVKSDTSRHFKRVCIALLQGDRDESLKVDMELVRKDAENLYRAGEQKLGTDESRFVQILVSRSFAHLRLLFEEYSTIGKKNIEDTLKNDILALPSFGFTSASDPSSSSMMHTMYMKDCASSRASLAISCIKNKPKYFAEKLEKSMKRLGTDNRTLIRIIVSRCEVDLGIIKKEFSSLTGKTLESYIHDETSGDLRLILLALVGA</sequence>
<dbReference type="FunFam" id="1.10.220.10:FF:000001">
    <property type="entry name" value="Annexin"/>
    <property type="match status" value="1"/>
</dbReference>
<name>A0A183KAD5_9TREM</name>
<dbReference type="PROSITE" id="PS00223">
    <property type="entry name" value="ANNEXIN_1"/>
    <property type="match status" value="1"/>
</dbReference>
<evidence type="ECO:0000256" key="2">
    <source>
        <dbReference type="ARBA" id="ARBA00004550"/>
    </source>
</evidence>
<evidence type="ECO:0000256" key="9">
    <source>
        <dbReference type="ARBA" id="ARBA00060393"/>
    </source>
</evidence>
<keyword evidence="12" id="KW-1185">Reference proteome</keyword>
<evidence type="ECO:0000256" key="1">
    <source>
        <dbReference type="ARBA" id="ARBA00004340"/>
    </source>
</evidence>
<dbReference type="Gene3D" id="1.10.220.10">
    <property type="entry name" value="Annexin"/>
    <property type="match status" value="3"/>
</dbReference>
<keyword evidence="4" id="KW-0677">Repeat</keyword>
<keyword evidence="5" id="KW-0106">Calcium</keyword>
<dbReference type="FunFam" id="1.10.220.10:FF:000002">
    <property type="entry name" value="Annexin"/>
    <property type="match status" value="1"/>
</dbReference>
<dbReference type="Proteomes" id="UP000279833">
    <property type="component" value="Unassembled WGS sequence"/>
</dbReference>
<dbReference type="SUPFAM" id="SSF47874">
    <property type="entry name" value="Annexin"/>
    <property type="match status" value="1"/>
</dbReference>
<reference evidence="13" key="1">
    <citation type="submission" date="2016-06" db="UniProtKB">
        <authorList>
            <consortium name="WormBaseParasite"/>
        </authorList>
    </citation>
    <scope>IDENTIFICATION</scope>
</reference>
<dbReference type="WBParaSite" id="SCUD_0001196801-mRNA-1">
    <property type="protein sequence ID" value="SCUD_0001196801-mRNA-1"/>
    <property type="gene ID" value="SCUD_0001196801"/>
</dbReference>
<protein>
    <recommendedName>
        <fullName evidence="10">Annexin</fullName>
    </recommendedName>
</protein>
<keyword evidence="6" id="KW-0041">Annexin</keyword>
<evidence type="ECO:0000256" key="3">
    <source>
        <dbReference type="ARBA" id="ARBA00007831"/>
    </source>
</evidence>